<dbReference type="AlphaFoldDB" id="A0A232LXA6"/>
<dbReference type="OrthoDB" id="265717at2759"/>
<proteinExistence type="predicted"/>
<keyword evidence="2" id="KW-1185">Reference proteome</keyword>
<evidence type="ECO:0000313" key="1">
    <source>
        <dbReference type="EMBL" id="OXV08799.1"/>
    </source>
</evidence>
<feature type="non-terminal residue" evidence="1">
    <location>
        <position position="1"/>
    </location>
</feature>
<dbReference type="EMBL" id="NPHW01003884">
    <property type="protein sequence ID" value="OXV08799.1"/>
    <property type="molecule type" value="Genomic_DNA"/>
</dbReference>
<reference evidence="1 2" key="1">
    <citation type="journal article" date="2015" name="Environ. Microbiol.">
        <title>Metagenome sequence of Elaphomyces granulatus from sporocarp tissue reveals Ascomycota ectomycorrhizal fingerprints of genome expansion and a Proteobacteria-rich microbiome.</title>
        <authorList>
            <person name="Quandt C.A."/>
            <person name="Kohler A."/>
            <person name="Hesse C.N."/>
            <person name="Sharpton T.J."/>
            <person name="Martin F."/>
            <person name="Spatafora J.W."/>
        </authorList>
    </citation>
    <scope>NUCLEOTIDE SEQUENCE [LARGE SCALE GENOMIC DNA]</scope>
    <source>
        <strain evidence="1 2">OSC145934</strain>
    </source>
</reference>
<name>A0A232LXA6_9EURO</name>
<protein>
    <submittedName>
        <fullName evidence="1">Uncharacterized protein</fullName>
    </submittedName>
</protein>
<comment type="caution">
    <text evidence="1">The sequence shown here is derived from an EMBL/GenBank/DDBJ whole genome shotgun (WGS) entry which is preliminary data.</text>
</comment>
<dbReference type="Proteomes" id="UP000243515">
    <property type="component" value="Unassembled WGS sequence"/>
</dbReference>
<accession>A0A232LXA6</accession>
<gene>
    <name evidence="1" type="ORF">Egran_03438</name>
</gene>
<organism evidence="1 2">
    <name type="scientific">Elaphomyces granulatus</name>
    <dbReference type="NCBI Taxonomy" id="519963"/>
    <lineage>
        <taxon>Eukaryota</taxon>
        <taxon>Fungi</taxon>
        <taxon>Dikarya</taxon>
        <taxon>Ascomycota</taxon>
        <taxon>Pezizomycotina</taxon>
        <taxon>Eurotiomycetes</taxon>
        <taxon>Eurotiomycetidae</taxon>
        <taxon>Eurotiales</taxon>
        <taxon>Elaphomycetaceae</taxon>
        <taxon>Elaphomyces</taxon>
    </lineage>
</organism>
<evidence type="ECO:0000313" key="2">
    <source>
        <dbReference type="Proteomes" id="UP000243515"/>
    </source>
</evidence>
<sequence>KSLITIRKHQEDITEEDLWRVFEQLAPSEKQQFMYLCDNASSPFSSMARAFNENCFAYRPSLSNSLCTP</sequence>